<reference evidence="1 2" key="1">
    <citation type="journal article" date="2019" name="Genome Biol. Evol.">
        <title>Insights into the evolution of the New World diploid cottons (Gossypium, subgenus Houzingenia) based on genome sequencing.</title>
        <authorList>
            <person name="Grover C.E."/>
            <person name="Arick M.A. 2nd"/>
            <person name="Thrash A."/>
            <person name="Conover J.L."/>
            <person name="Sanders W.S."/>
            <person name="Peterson D.G."/>
            <person name="Frelichowski J.E."/>
            <person name="Scheffler J.A."/>
            <person name="Scheffler B.E."/>
            <person name="Wendel J.F."/>
        </authorList>
    </citation>
    <scope>NUCLEOTIDE SEQUENCE [LARGE SCALE GENOMIC DNA]</scope>
    <source>
        <strain evidence="1">27</strain>
        <tissue evidence="1">Leaf</tissue>
    </source>
</reference>
<protein>
    <submittedName>
        <fullName evidence="1">Uncharacterized protein</fullName>
    </submittedName>
</protein>
<proteinExistence type="predicted"/>
<evidence type="ECO:0000313" key="1">
    <source>
        <dbReference type="EMBL" id="MBA0626616.1"/>
    </source>
</evidence>
<dbReference type="EMBL" id="JABFAC010000010">
    <property type="protein sequence ID" value="MBA0626616.1"/>
    <property type="molecule type" value="Genomic_DNA"/>
</dbReference>
<dbReference type="Proteomes" id="UP000593561">
    <property type="component" value="Unassembled WGS sequence"/>
</dbReference>
<dbReference type="AlphaFoldDB" id="A0A7J8SLX1"/>
<gene>
    <name evidence="1" type="ORF">Godav_004250</name>
</gene>
<organism evidence="1 2">
    <name type="scientific">Gossypium davidsonii</name>
    <name type="common">Davidson's cotton</name>
    <name type="synonym">Gossypium klotzschianum subsp. davidsonii</name>
    <dbReference type="NCBI Taxonomy" id="34287"/>
    <lineage>
        <taxon>Eukaryota</taxon>
        <taxon>Viridiplantae</taxon>
        <taxon>Streptophyta</taxon>
        <taxon>Embryophyta</taxon>
        <taxon>Tracheophyta</taxon>
        <taxon>Spermatophyta</taxon>
        <taxon>Magnoliopsida</taxon>
        <taxon>eudicotyledons</taxon>
        <taxon>Gunneridae</taxon>
        <taxon>Pentapetalae</taxon>
        <taxon>rosids</taxon>
        <taxon>malvids</taxon>
        <taxon>Malvales</taxon>
        <taxon>Malvaceae</taxon>
        <taxon>Malvoideae</taxon>
        <taxon>Gossypium</taxon>
    </lineage>
</organism>
<accession>A0A7J8SLX1</accession>
<comment type="caution">
    <text evidence="1">The sequence shown here is derived from an EMBL/GenBank/DDBJ whole genome shotgun (WGS) entry which is preliminary data.</text>
</comment>
<evidence type="ECO:0000313" key="2">
    <source>
        <dbReference type="Proteomes" id="UP000593561"/>
    </source>
</evidence>
<keyword evidence="2" id="KW-1185">Reference proteome</keyword>
<feature type="non-terminal residue" evidence="1">
    <location>
        <position position="48"/>
    </location>
</feature>
<name>A0A7J8SLX1_GOSDV</name>
<sequence length="48" mass="5412">GNSCNLLVPGDREQVVKLCEAFVLFVELPQLVLDLIETCTSKFFLTLR</sequence>